<evidence type="ECO:0000259" key="3">
    <source>
        <dbReference type="Pfam" id="PF03629"/>
    </source>
</evidence>
<dbReference type="InterPro" id="IPR005181">
    <property type="entry name" value="SASA"/>
</dbReference>
<accession>A0ABS0EE80</accession>
<feature type="signal peptide" evidence="2">
    <location>
        <begin position="1"/>
        <end position="21"/>
    </location>
</feature>
<organism evidence="4 5">
    <name type="scientific">Winogradskyella marina</name>
    <dbReference type="NCBI Taxonomy" id="2785530"/>
    <lineage>
        <taxon>Bacteria</taxon>
        <taxon>Pseudomonadati</taxon>
        <taxon>Bacteroidota</taxon>
        <taxon>Flavobacteriia</taxon>
        <taxon>Flavobacteriales</taxon>
        <taxon>Flavobacteriaceae</taxon>
        <taxon>Winogradskyella</taxon>
    </lineage>
</organism>
<dbReference type="PANTHER" id="PTHR22901:SF0">
    <property type="entry name" value="SIALATE O-ACETYLESTERASE"/>
    <property type="match status" value="1"/>
</dbReference>
<feature type="domain" description="Sialate O-acetylesterase" evidence="3">
    <location>
        <begin position="283"/>
        <end position="398"/>
    </location>
</feature>
<sequence length="524" mass="58999">MKRLNTLILCISLILSNCLFAENSCSTLAASALKADVKTAFKLGSLFKNHMVLQRDQPIPVWGKAEVGTTITVNFADSEKSTVVDSNGKWRIDLNALSASFEPKTMIISSSVNEEEIEISDIVVGDVWICSGQSNMEMKVGGIPEIKALIPKSSNIRSFTVKNTVAFEPQDTCEGTWKNEQPNSAVAFSFAYFLQKSANVPVGIILTSWGSSSIEAWMPREMTKTVPHFKTIMDEFDADVETKNRLKTILDGPKPWSRKDDVFLRRQSNILYNAMMYPLVPYACKGLVWYQGERNTRSMHGMATKPWFSRNSGMLKYGETLKEWIKSYRKSWNNDSMHFMVVMLPGYGKILDSGKDINSENPNAHSWAWMRESQLKALELPNTSVVNTIDLGDVKDIHPKDKLPIGKRLALLAMDELLKSDTKSCGPILKKTKIKGNTIVAYFDYAEKLKTKDGKAPTAFWLADDSKKWFPATAKIKGKTVVLHSNKLLKPKYIRYAFTAKPEVNLVNELDLPVYPFRTDTFQP</sequence>
<reference evidence="4 5" key="1">
    <citation type="submission" date="2020-11" db="EMBL/GenBank/DDBJ databases">
        <title>Winogradskyella marina sp. nov., isolated from marine sediment.</title>
        <authorList>
            <person name="Bo J."/>
            <person name="Wang S."/>
            <person name="Song X."/>
            <person name="Du Z."/>
        </authorList>
    </citation>
    <scope>NUCLEOTIDE SEQUENCE [LARGE SCALE GENOMIC DNA]</scope>
    <source>
        <strain evidence="4 5">F6397</strain>
    </source>
</reference>
<gene>
    <name evidence="4" type="ORF">ITJ86_02465</name>
</gene>
<evidence type="ECO:0000313" key="4">
    <source>
        <dbReference type="EMBL" id="MBF8148742.1"/>
    </source>
</evidence>
<dbReference type="Pfam" id="PF03629">
    <property type="entry name" value="SASA"/>
    <property type="match status" value="2"/>
</dbReference>
<dbReference type="Proteomes" id="UP000611215">
    <property type="component" value="Unassembled WGS sequence"/>
</dbReference>
<dbReference type="Gene3D" id="3.40.50.1110">
    <property type="entry name" value="SGNH hydrolase"/>
    <property type="match status" value="1"/>
</dbReference>
<evidence type="ECO:0000256" key="2">
    <source>
        <dbReference type="SAM" id="SignalP"/>
    </source>
</evidence>
<feature type="chain" id="PRO_5045522273" evidence="2">
    <location>
        <begin position="22"/>
        <end position="524"/>
    </location>
</feature>
<dbReference type="InterPro" id="IPR013783">
    <property type="entry name" value="Ig-like_fold"/>
</dbReference>
<evidence type="ECO:0000313" key="5">
    <source>
        <dbReference type="Proteomes" id="UP000611215"/>
    </source>
</evidence>
<keyword evidence="2" id="KW-0732">Signal</keyword>
<dbReference type="RefSeq" id="WP_195870012.1">
    <property type="nucleotide sequence ID" value="NZ_JADOET010000001.1"/>
</dbReference>
<evidence type="ECO:0000256" key="1">
    <source>
        <dbReference type="ARBA" id="ARBA00022801"/>
    </source>
</evidence>
<dbReference type="PANTHER" id="PTHR22901">
    <property type="entry name" value="SIALATE O-ACETYLESTERASE"/>
    <property type="match status" value="1"/>
</dbReference>
<protein>
    <submittedName>
        <fullName evidence="4">Sialate O-acetylesterase</fullName>
    </submittedName>
</protein>
<dbReference type="InterPro" id="IPR039329">
    <property type="entry name" value="SIAE"/>
</dbReference>
<dbReference type="SUPFAM" id="SSF52266">
    <property type="entry name" value="SGNH hydrolase"/>
    <property type="match status" value="1"/>
</dbReference>
<comment type="caution">
    <text evidence="4">The sequence shown here is derived from an EMBL/GenBank/DDBJ whole genome shotgun (WGS) entry which is preliminary data.</text>
</comment>
<dbReference type="InterPro" id="IPR036514">
    <property type="entry name" value="SGNH_hydro_sf"/>
</dbReference>
<dbReference type="EMBL" id="JADOET010000001">
    <property type="protein sequence ID" value="MBF8148742.1"/>
    <property type="molecule type" value="Genomic_DNA"/>
</dbReference>
<proteinExistence type="predicted"/>
<name>A0ABS0EE80_9FLAO</name>
<feature type="domain" description="Sialate O-acetylesterase" evidence="3">
    <location>
        <begin position="125"/>
        <end position="250"/>
    </location>
</feature>
<keyword evidence="1" id="KW-0378">Hydrolase</keyword>
<dbReference type="Gene3D" id="2.60.40.10">
    <property type="entry name" value="Immunoglobulins"/>
    <property type="match status" value="1"/>
</dbReference>
<keyword evidence="5" id="KW-1185">Reference proteome</keyword>